<accession>A0A511Z5F4</accession>
<dbReference type="Pfam" id="PF08544">
    <property type="entry name" value="GHMP_kinases_C"/>
    <property type="match status" value="1"/>
</dbReference>
<dbReference type="Proteomes" id="UP000321901">
    <property type="component" value="Unassembled WGS sequence"/>
</dbReference>
<comment type="caution">
    <text evidence="9">The sequence shown here is derived from an EMBL/GenBank/DDBJ whole genome shotgun (WGS) entry which is preliminary data.</text>
</comment>
<dbReference type="GO" id="GO:0004631">
    <property type="term" value="F:phosphomevalonate kinase activity"/>
    <property type="evidence" value="ECO:0007669"/>
    <property type="project" value="UniProtKB-EC"/>
</dbReference>
<gene>
    <name evidence="9" type="ORF">SLU01_09880</name>
</gene>
<dbReference type="EC" id="2.7.4.2" evidence="2"/>
<dbReference type="OrthoDB" id="1522677at2"/>
<proteinExistence type="predicted"/>
<evidence type="ECO:0000259" key="8">
    <source>
        <dbReference type="Pfam" id="PF08544"/>
    </source>
</evidence>
<dbReference type="RefSeq" id="WP_147055926.1">
    <property type="nucleotide sequence ID" value="NZ_BJYL01000012.1"/>
</dbReference>
<evidence type="ECO:0000256" key="3">
    <source>
        <dbReference type="ARBA" id="ARBA00022679"/>
    </source>
</evidence>
<dbReference type="AlphaFoldDB" id="A0A511Z5F4"/>
<dbReference type="PANTHER" id="PTHR31814:SF2">
    <property type="entry name" value="PHOSPHOMEVALONATE KINASE"/>
    <property type="match status" value="1"/>
</dbReference>
<comment type="pathway">
    <text evidence="1">Isoprenoid biosynthesis; isopentenyl diphosphate biosynthesis via mevalonate pathway; isopentenyl diphosphate from (R)-mevalonate: step 2/3.</text>
</comment>
<dbReference type="SUPFAM" id="SSF55060">
    <property type="entry name" value="GHMP Kinase, C-terminal domain"/>
    <property type="match status" value="1"/>
</dbReference>
<organism evidence="9 10">
    <name type="scientific">Sporosarcina luteola</name>
    <dbReference type="NCBI Taxonomy" id="582850"/>
    <lineage>
        <taxon>Bacteria</taxon>
        <taxon>Bacillati</taxon>
        <taxon>Bacillota</taxon>
        <taxon>Bacilli</taxon>
        <taxon>Bacillales</taxon>
        <taxon>Caryophanaceae</taxon>
        <taxon>Sporosarcina</taxon>
    </lineage>
</organism>
<evidence type="ECO:0000256" key="5">
    <source>
        <dbReference type="ARBA" id="ARBA00022777"/>
    </source>
</evidence>
<dbReference type="InterPro" id="IPR035102">
    <property type="entry name" value="Phosphomevalonate_kinase"/>
</dbReference>
<dbReference type="PANTHER" id="PTHR31814">
    <property type="match status" value="1"/>
</dbReference>
<sequence length="373" mass="40753">MSASTYRISVPGKLFIAGEYAVLEPEGQCVVAAIDRYVTADIRESDHNNIHLPQLGFSGVTWEMMNGHLQFSDNAPKLTFIQNALRVCMQYIKESNVRPLSFSLSITSELDDASGKKYGLGSSAAVVVAVISSVLQLHAKAGIEPSLGLTYKLASIAHFKTQGNGSCADIAASTYGGWLNYSAFDGEWLREEMRDDKNVRSIVEKDWPNLMISSISPPPHLLLYVGWTGSEMSTSPMIKKIQQVRSEQPAVYKHFFKDSQTAVISLVKAFRDQDATHAIQSLSNNRQALMRLSEAAYADIETPLLKDLIQIADRYGAGKTSGAGGGDCGIAFVTTDVNVGNLQKEWKKAGIERLPINVSMKGATVKRKGDIEK</sequence>
<feature type="domain" description="GHMP kinase C-terminal" evidence="8">
    <location>
        <begin position="284"/>
        <end position="350"/>
    </location>
</feature>
<evidence type="ECO:0000256" key="2">
    <source>
        <dbReference type="ARBA" id="ARBA00012958"/>
    </source>
</evidence>
<dbReference type="EMBL" id="BJYL01000012">
    <property type="protein sequence ID" value="GEN82676.1"/>
    <property type="molecule type" value="Genomic_DNA"/>
</dbReference>
<name>A0A511Z5F4_9BACL</name>
<keyword evidence="6" id="KW-0067">ATP-binding</keyword>
<evidence type="ECO:0000256" key="1">
    <source>
        <dbReference type="ARBA" id="ARBA00005017"/>
    </source>
</evidence>
<reference evidence="9 10" key="1">
    <citation type="submission" date="2019-07" db="EMBL/GenBank/DDBJ databases">
        <title>Whole genome shotgun sequence of Sporosarcina luteola NBRC 105378.</title>
        <authorList>
            <person name="Hosoyama A."/>
            <person name="Uohara A."/>
            <person name="Ohji S."/>
            <person name="Ichikawa N."/>
        </authorList>
    </citation>
    <scope>NUCLEOTIDE SEQUENCE [LARGE SCALE GENOMIC DNA]</scope>
    <source>
        <strain evidence="9 10">NBRC 105378</strain>
    </source>
</reference>
<dbReference type="Gene3D" id="3.30.230.10">
    <property type="match status" value="1"/>
</dbReference>
<dbReference type="InterPro" id="IPR006204">
    <property type="entry name" value="GHMP_kinase_N_dom"/>
</dbReference>
<dbReference type="InterPro" id="IPR005917">
    <property type="entry name" value="Pmev_kinase_bact"/>
</dbReference>
<evidence type="ECO:0000256" key="6">
    <source>
        <dbReference type="ARBA" id="ARBA00022840"/>
    </source>
</evidence>
<feature type="domain" description="GHMP kinase N-terminal" evidence="7">
    <location>
        <begin position="89"/>
        <end position="177"/>
    </location>
</feature>
<evidence type="ECO:0000259" key="7">
    <source>
        <dbReference type="Pfam" id="PF00288"/>
    </source>
</evidence>
<keyword evidence="5 9" id="KW-0418">Kinase</keyword>
<dbReference type="PRINTS" id="PR00959">
    <property type="entry name" value="MEVGALKINASE"/>
</dbReference>
<dbReference type="UniPathway" id="UPA00057">
    <property type="reaction ID" value="UER00099"/>
</dbReference>
<dbReference type="InterPro" id="IPR014721">
    <property type="entry name" value="Ribsml_uS5_D2-typ_fold_subgr"/>
</dbReference>
<dbReference type="NCBIfam" id="TIGR01220">
    <property type="entry name" value="Pmev_kin_Gr_pos"/>
    <property type="match status" value="1"/>
</dbReference>
<dbReference type="Pfam" id="PF00288">
    <property type="entry name" value="GHMP_kinases_N"/>
    <property type="match status" value="1"/>
</dbReference>
<protein>
    <recommendedName>
        <fullName evidence="2">phosphomevalonate kinase</fullName>
        <ecNumber evidence="2">2.7.4.2</ecNumber>
    </recommendedName>
</protein>
<dbReference type="GO" id="GO:0019287">
    <property type="term" value="P:isopentenyl diphosphate biosynthetic process, mevalonate pathway"/>
    <property type="evidence" value="ECO:0007669"/>
    <property type="project" value="UniProtKB-UniPathway"/>
</dbReference>
<keyword evidence="4" id="KW-0547">Nucleotide-binding</keyword>
<keyword evidence="10" id="KW-1185">Reference proteome</keyword>
<dbReference type="InterPro" id="IPR036554">
    <property type="entry name" value="GHMP_kinase_C_sf"/>
</dbReference>
<dbReference type="InterPro" id="IPR020568">
    <property type="entry name" value="Ribosomal_Su5_D2-typ_SF"/>
</dbReference>
<dbReference type="Gene3D" id="3.30.70.890">
    <property type="entry name" value="GHMP kinase, C-terminal domain"/>
    <property type="match status" value="1"/>
</dbReference>
<keyword evidence="3" id="KW-0808">Transferase</keyword>
<evidence type="ECO:0000313" key="10">
    <source>
        <dbReference type="Proteomes" id="UP000321901"/>
    </source>
</evidence>
<dbReference type="SUPFAM" id="SSF54211">
    <property type="entry name" value="Ribosomal protein S5 domain 2-like"/>
    <property type="match status" value="1"/>
</dbReference>
<evidence type="ECO:0000256" key="4">
    <source>
        <dbReference type="ARBA" id="ARBA00022741"/>
    </source>
</evidence>
<evidence type="ECO:0000313" key="9">
    <source>
        <dbReference type="EMBL" id="GEN82676.1"/>
    </source>
</evidence>
<dbReference type="GO" id="GO:0005524">
    <property type="term" value="F:ATP binding"/>
    <property type="evidence" value="ECO:0007669"/>
    <property type="project" value="UniProtKB-KW"/>
</dbReference>
<dbReference type="InterPro" id="IPR013750">
    <property type="entry name" value="GHMP_kinase_C_dom"/>
</dbReference>